<comment type="caution">
    <text evidence="1">The sequence shown here is derived from an EMBL/GenBank/DDBJ whole genome shotgun (WGS) entry which is preliminary data.</text>
</comment>
<evidence type="ECO:0000313" key="1">
    <source>
        <dbReference type="EMBL" id="NMF88624.1"/>
    </source>
</evidence>
<dbReference type="Proteomes" id="UP000652074">
    <property type="component" value="Unassembled WGS sequence"/>
</dbReference>
<accession>A0ABX1MKX3</accession>
<dbReference type="EMBL" id="WTVR01000014">
    <property type="protein sequence ID" value="NMF88624.1"/>
    <property type="molecule type" value="Genomic_DNA"/>
</dbReference>
<proteinExistence type="predicted"/>
<evidence type="ECO:0000313" key="2">
    <source>
        <dbReference type="Proteomes" id="UP000652074"/>
    </source>
</evidence>
<keyword evidence="2" id="KW-1185">Reference proteome</keyword>
<protein>
    <submittedName>
        <fullName evidence="1">Uncharacterized protein</fullName>
    </submittedName>
</protein>
<sequence length="78" mass="8728">MKIAVLIIESSVARLVRKCCRSRSIELAGNDQLAHLFFECHSFSSKNDTSVYCGRQQADTEARTGKRVAVLDARLERA</sequence>
<organism evidence="1 2">
    <name type="scientific">Aromatoleum petrolei</name>
    <dbReference type="NCBI Taxonomy" id="76116"/>
    <lineage>
        <taxon>Bacteria</taxon>
        <taxon>Pseudomonadati</taxon>
        <taxon>Pseudomonadota</taxon>
        <taxon>Betaproteobacteria</taxon>
        <taxon>Rhodocyclales</taxon>
        <taxon>Rhodocyclaceae</taxon>
        <taxon>Aromatoleum</taxon>
    </lineage>
</organism>
<name>A0ABX1MKX3_9RHOO</name>
<reference evidence="1 2" key="1">
    <citation type="submission" date="2019-12" db="EMBL/GenBank/DDBJ databases">
        <title>Comparative genomics gives insights into the taxonomy of the Azoarcus-Aromatoleum group and reveals separate origins of nif in the plant-associated Azoarcus and non-plant-associated Aromatoleum sub-groups.</title>
        <authorList>
            <person name="Lafos M."/>
            <person name="Maluk M."/>
            <person name="Batista M."/>
            <person name="Junghare M."/>
            <person name="Carmona M."/>
            <person name="Faoro H."/>
            <person name="Cruz L.M."/>
            <person name="Battistoni F."/>
            <person name="De Souza E."/>
            <person name="Pedrosa F."/>
            <person name="Chen W.-M."/>
            <person name="Poole P.S."/>
            <person name="Dixon R.A."/>
            <person name="James E.K."/>
        </authorList>
    </citation>
    <scope>NUCLEOTIDE SEQUENCE [LARGE SCALE GENOMIC DNA]</scope>
    <source>
        <strain evidence="1 2">ToN1</strain>
    </source>
</reference>
<gene>
    <name evidence="1" type="ORF">GPA26_09015</name>
</gene>